<evidence type="ECO:0000313" key="1">
    <source>
        <dbReference type="EMBL" id="WKN34443.1"/>
    </source>
</evidence>
<dbReference type="EMBL" id="CP120682">
    <property type="protein sequence ID" value="WKN34443.1"/>
    <property type="molecule type" value="Genomic_DNA"/>
</dbReference>
<reference evidence="1" key="1">
    <citation type="journal article" date="2023" name="Comput. Struct. Biotechnol. J.">
        <title>Discovery of a novel marine Bacteroidetes with a rich repertoire of carbohydrate-active enzymes.</title>
        <authorList>
            <person name="Chen B."/>
            <person name="Liu G."/>
            <person name="Chen Q."/>
            <person name="Wang H."/>
            <person name="Liu L."/>
            <person name="Tang K."/>
        </authorList>
    </citation>
    <scope>NUCLEOTIDE SEQUENCE</scope>
    <source>
        <strain evidence="1">TK19036</strain>
    </source>
</reference>
<accession>A0AA49GJI9</accession>
<name>A0AA49GJI9_9BACT</name>
<proteinExistence type="predicted"/>
<sequence>MHLSISEARHIALTAQGFTNLSRHSTVNEAQILQQIDHLGLLQIDSVNVLVRAHYVPLFSRLGAYDPVLLDTLMAKKPQQLFEYWGHEASLLPVKMRPYLRWRMLDALKGRGIWRGLEVYASAKRAQAEALLTRIEAEGALAASDVSAKKKPKGMWNWSETKHALEWLFWAGLVAAKHRKGNFERVYDLPERVVPPAILAQPTPPEIEARKKLLAQAAQALGVATASDLRDYYRISSVDAREPLLQLIEEQVLIPTTVQSWKPQAYLHKDAHAGNNLSGAALVSPFDPLIWNRPRTERLFDFHYRLEIYTPAHQRKYGYYVLPFLLDGQLVARVDLKADRKKDTLMVLRTHIEPNAPTHTTEALREELHLMASWQGLSTVIDQ</sequence>
<organism evidence="1">
    <name type="scientific">Roseihalotalea indica</name>
    <dbReference type="NCBI Taxonomy" id="2867963"/>
    <lineage>
        <taxon>Bacteria</taxon>
        <taxon>Pseudomonadati</taxon>
        <taxon>Bacteroidota</taxon>
        <taxon>Cytophagia</taxon>
        <taxon>Cytophagales</taxon>
        <taxon>Catalimonadaceae</taxon>
        <taxon>Roseihalotalea</taxon>
    </lineage>
</organism>
<reference evidence="1" key="2">
    <citation type="journal article" date="2024" name="Antonie Van Leeuwenhoek">
        <title>Roseihalotalea indica gen. nov., sp. nov., a halophilic Bacteroidetes from mesopelagic Southwest Indian Ocean with higher carbohydrate metabolic potential.</title>
        <authorList>
            <person name="Chen B."/>
            <person name="Zhang M."/>
            <person name="Lin D."/>
            <person name="Ye J."/>
            <person name="Tang K."/>
        </authorList>
    </citation>
    <scope>NUCLEOTIDE SEQUENCE</scope>
    <source>
        <strain evidence="1">TK19036</strain>
    </source>
</reference>
<gene>
    <name evidence="1" type="ORF">K4G66_18870</name>
</gene>
<dbReference type="Pfam" id="PF06224">
    <property type="entry name" value="AlkZ-like"/>
    <property type="match status" value="1"/>
</dbReference>
<protein>
    <submittedName>
        <fullName evidence="1">Crosslink repair DNA glycosylase YcaQ family protein</fullName>
    </submittedName>
</protein>
<dbReference type="InterPro" id="IPR009351">
    <property type="entry name" value="AlkZ-like"/>
</dbReference>
<dbReference type="PANTHER" id="PTHR30528:SF0">
    <property type="entry name" value="CYTOPLASMIC PROTEIN"/>
    <property type="match status" value="1"/>
</dbReference>
<dbReference type="AlphaFoldDB" id="A0AA49GJI9"/>
<dbReference type="PANTHER" id="PTHR30528">
    <property type="entry name" value="CYTOPLASMIC PROTEIN"/>
    <property type="match status" value="1"/>
</dbReference>